<feature type="transmembrane region" description="Helical" evidence="11">
    <location>
        <begin position="20"/>
        <end position="47"/>
    </location>
</feature>
<dbReference type="Pfam" id="PF18075">
    <property type="entry name" value="FtsX_ECD"/>
    <property type="match status" value="1"/>
</dbReference>
<keyword evidence="5 10" id="KW-0132">Cell division</keyword>
<evidence type="ECO:0000259" key="13">
    <source>
        <dbReference type="Pfam" id="PF18075"/>
    </source>
</evidence>
<dbReference type="EMBL" id="MHJM01000029">
    <property type="protein sequence ID" value="OGY67279.1"/>
    <property type="molecule type" value="Genomic_DNA"/>
</dbReference>
<evidence type="ECO:0000256" key="1">
    <source>
        <dbReference type="ARBA" id="ARBA00004651"/>
    </source>
</evidence>
<dbReference type="Pfam" id="PF02687">
    <property type="entry name" value="FtsX"/>
    <property type="match status" value="1"/>
</dbReference>
<dbReference type="STRING" id="1798410.A3H63_02585"/>
<reference evidence="14 15" key="1">
    <citation type="journal article" date="2016" name="Nat. Commun.">
        <title>Thousands of microbial genomes shed light on interconnected biogeochemical processes in an aquifer system.</title>
        <authorList>
            <person name="Anantharaman K."/>
            <person name="Brown C.T."/>
            <person name="Hug L.A."/>
            <person name="Sharon I."/>
            <person name="Castelle C.J."/>
            <person name="Probst A.J."/>
            <person name="Thomas B.C."/>
            <person name="Singh A."/>
            <person name="Wilkins M.J."/>
            <person name="Karaoz U."/>
            <person name="Brodie E.L."/>
            <person name="Williams K.H."/>
            <person name="Hubbard S.S."/>
            <person name="Banfield J.F."/>
        </authorList>
    </citation>
    <scope>NUCLEOTIDE SEQUENCE [LARGE SCALE GENOMIC DNA]</scope>
</reference>
<dbReference type="Proteomes" id="UP000176284">
    <property type="component" value="Unassembled WGS sequence"/>
</dbReference>
<evidence type="ECO:0000256" key="11">
    <source>
        <dbReference type="SAM" id="Phobius"/>
    </source>
</evidence>
<evidence type="ECO:0000313" key="14">
    <source>
        <dbReference type="EMBL" id="OGY67279.1"/>
    </source>
</evidence>
<feature type="transmembrane region" description="Helical" evidence="11">
    <location>
        <begin position="276"/>
        <end position="296"/>
    </location>
</feature>
<feature type="transmembrane region" description="Helical" evidence="11">
    <location>
        <begin position="180"/>
        <end position="203"/>
    </location>
</feature>
<dbReference type="PIRSF" id="PIRSF003097">
    <property type="entry name" value="FtsX"/>
    <property type="match status" value="1"/>
</dbReference>
<dbReference type="InterPro" id="IPR004513">
    <property type="entry name" value="FtsX"/>
</dbReference>
<proteinExistence type="inferred from homology"/>
<feature type="domain" description="ABC3 transporter permease C-terminal" evidence="12">
    <location>
        <begin position="181"/>
        <end position="302"/>
    </location>
</feature>
<accession>A0A1G1ZS35</accession>
<name>A0A1G1ZS35_9BACT</name>
<evidence type="ECO:0000256" key="6">
    <source>
        <dbReference type="ARBA" id="ARBA00022692"/>
    </source>
</evidence>
<evidence type="ECO:0000256" key="3">
    <source>
        <dbReference type="ARBA" id="ARBA00021907"/>
    </source>
</evidence>
<dbReference type="InterPro" id="IPR003838">
    <property type="entry name" value="ABC3_permease_C"/>
</dbReference>
<feature type="transmembrane region" description="Helical" evidence="11">
    <location>
        <begin position="230"/>
        <end position="256"/>
    </location>
</feature>
<evidence type="ECO:0000256" key="10">
    <source>
        <dbReference type="PIRNR" id="PIRNR003097"/>
    </source>
</evidence>
<dbReference type="Gene3D" id="3.30.70.3040">
    <property type="match status" value="1"/>
</dbReference>
<evidence type="ECO:0000256" key="5">
    <source>
        <dbReference type="ARBA" id="ARBA00022618"/>
    </source>
</evidence>
<dbReference type="InterPro" id="IPR040690">
    <property type="entry name" value="FtsX_ECD"/>
</dbReference>
<organism evidence="14 15">
    <name type="scientific">Candidatus Harrisonbacteria bacterium RIFCSPLOWO2_02_FULL_45_10c</name>
    <dbReference type="NCBI Taxonomy" id="1798410"/>
    <lineage>
        <taxon>Bacteria</taxon>
        <taxon>Candidatus Harrisoniibacteriota</taxon>
    </lineage>
</organism>
<keyword evidence="9 10" id="KW-0131">Cell cycle</keyword>
<evidence type="ECO:0000256" key="2">
    <source>
        <dbReference type="ARBA" id="ARBA00007379"/>
    </source>
</evidence>
<evidence type="ECO:0000256" key="9">
    <source>
        <dbReference type="ARBA" id="ARBA00023306"/>
    </source>
</evidence>
<comment type="subcellular location">
    <subcellularLocation>
        <location evidence="1">Cell membrane</location>
        <topology evidence="1">Multi-pass membrane protein</topology>
    </subcellularLocation>
</comment>
<keyword evidence="6 11" id="KW-0812">Transmembrane</keyword>
<evidence type="ECO:0000259" key="12">
    <source>
        <dbReference type="Pfam" id="PF02687"/>
    </source>
</evidence>
<keyword evidence="8 10" id="KW-0472">Membrane</keyword>
<comment type="caution">
    <text evidence="14">The sequence shown here is derived from an EMBL/GenBank/DDBJ whole genome shotgun (WGS) entry which is preliminary data.</text>
</comment>
<feature type="domain" description="FtsX extracellular" evidence="13">
    <location>
        <begin position="59"/>
        <end position="146"/>
    </location>
</feature>
<keyword evidence="4 10" id="KW-1003">Cell membrane</keyword>
<sequence length="302" mass="33592">MATTLARIIKYGLQGFSRNVLLSFGTVAVMTLALFVFLGLSIFGILADTSLTILRDKIDISVYFKPASSEDDILQVKRSLESLAEVKSVEYISRDRALGIFKERHQDDETISQAITILEENPLSASINIKAHDPREYPVITAYLNNENLSDLVDQVTYNQNQLVINRLVSIVQTAQRAGITLIVVLSVIAVFVTLNTIMLAIYSTRDEIGIMRLVGASNKFIRGPYIVQGALYGLLGAVFSVLLILPLVYAGTPYISVLMPEMNLQSYFYRHLPSLLGYQILFGIILGTVSSYIAVRRYLKI</sequence>
<comment type="similarity">
    <text evidence="2 10">Belongs to the ABC-4 integral membrane protein family. FtsX subfamily.</text>
</comment>
<evidence type="ECO:0000256" key="8">
    <source>
        <dbReference type="ARBA" id="ARBA00023136"/>
    </source>
</evidence>
<dbReference type="AlphaFoldDB" id="A0A1G1ZS35"/>
<protein>
    <recommendedName>
        <fullName evidence="3 10">Cell division protein FtsX</fullName>
    </recommendedName>
</protein>
<keyword evidence="7 11" id="KW-1133">Transmembrane helix</keyword>
<evidence type="ECO:0000256" key="4">
    <source>
        <dbReference type="ARBA" id="ARBA00022475"/>
    </source>
</evidence>
<evidence type="ECO:0000313" key="15">
    <source>
        <dbReference type="Proteomes" id="UP000176284"/>
    </source>
</evidence>
<gene>
    <name evidence="14" type="ORF">A3H63_02585</name>
</gene>
<evidence type="ECO:0000256" key="7">
    <source>
        <dbReference type="ARBA" id="ARBA00022989"/>
    </source>
</evidence>
<dbReference type="PANTHER" id="PTHR47755">
    <property type="entry name" value="CELL DIVISION PROTEIN FTSX"/>
    <property type="match status" value="1"/>
</dbReference>
<dbReference type="GO" id="GO:0005886">
    <property type="term" value="C:plasma membrane"/>
    <property type="evidence" value="ECO:0007669"/>
    <property type="project" value="UniProtKB-SubCell"/>
</dbReference>
<dbReference type="PANTHER" id="PTHR47755:SF1">
    <property type="entry name" value="CELL DIVISION PROTEIN FTSX"/>
    <property type="match status" value="1"/>
</dbReference>
<dbReference type="GO" id="GO:0051301">
    <property type="term" value="P:cell division"/>
    <property type="evidence" value="ECO:0007669"/>
    <property type="project" value="UniProtKB-KW"/>
</dbReference>